<evidence type="ECO:0000256" key="7">
    <source>
        <dbReference type="ARBA" id="ARBA00023014"/>
    </source>
</evidence>
<proteinExistence type="inferred from homology"/>
<comment type="function">
    <text evidence="8">Required for the first step of diphthamide biosynthesis, a post-translational modification of histidine which occurs in elongation factor 2. DPH1 and DPH2 transfer a 3-amino-3-carboxypropyl (ACP) group from S-adenosyl-L-methionine (SAM) to a histidine residue, the reaction is assisted by a reduction system comprising DPH3 and a NADH-dependent reductase. Facilitates the reduction of the catalytic iron-sulfur cluster found in the DPH1 subunit.</text>
</comment>
<evidence type="ECO:0000256" key="1">
    <source>
        <dbReference type="ARBA" id="ARBA00001966"/>
    </source>
</evidence>
<keyword evidence="9" id="KW-1185">Reference proteome</keyword>
<dbReference type="WBParaSite" id="MBELARI_LOCUS18525.1">
    <property type="protein sequence ID" value="MBELARI_LOCUS18525.1"/>
    <property type="gene ID" value="MBELARI_LOCUS18525"/>
</dbReference>
<comment type="similarity">
    <text evidence="3 8">Belongs to the DPH1/DPH2 family. DPH2 subfamily.</text>
</comment>
<dbReference type="GO" id="GO:0017183">
    <property type="term" value="P:protein histidyl modification to diphthamide"/>
    <property type="evidence" value="ECO:0007669"/>
    <property type="project" value="InterPro"/>
</dbReference>
<evidence type="ECO:0000256" key="3">
    <source>
        <dbReference type="ARBA" id="ARBA00006179"/>
    </source>
</evidence>
<dbReference type="InterPro" id="IPR016435">
    <property type="entry name" value="DPH1/DPH2"/>
</dbReference>
<keyword evidence="6 8" id="KW-0408">Iron</keyword>
<reference evidence="10" key="1">
    <citation type="submission" date="2024-02" db="UniProtKB">
        <authorList>
            <consortium name="WormBaseParasite"/>
        </authorList>
    </citation>
    <scope>IDENTIFICATION</scope>
</reference>
<dbReference type="PANTHER" id="PTHR10762">
    <property type="entry name" value="DIPHTHAMIDE BIOSYNTHESIS PROTEIN"/>
    <property type="match status" value="1"/>
</dbReference>
<keyword evidence="5 8" id="KW-0479">Metal-binding</keyword>
<sequence length="230" mass="25317">MAGQSSSKLRRLKSSSWRQLRRRLFLLEKLRDARTIGIVVGTVGIKGHREAVTRLRMLCQTASKKAYAISVGKINVAKLSNFSEIDAFVLISCPFGVLLETNDYFKPVVSIFEAEMALNPTKSWAAEAGWSAEFGQILDDQIGEHEEDGRVEVSLVSGNIRVDGGKTAKSDEPDGTDKQIALYSAGDYFKERTWHGLDDSIRIDEELKVTEGRSGIAAGYATEAPSKNES</sequence>
<dbReference type="Pfam" id="PF01866">
    <property type="entry name" value="Diphthamide_syn"/>
    <property type="match status" value="1"/>
</dbReference>
<evidence type="ECO:0000256" key="2">
    <source>
        <dbReference type="ARBA" id="ARBA00005156"/>
    </source>
</evidence>
<evidence type="ECO:0000313" key="10">
    <source>
        <dbReference type="WBParaSite" id="MBELARI_LOCUS18525.1"/>
    </source>
</evidence>
<dbReference type="InterPro" id="IPR010014">
    <property type="entry name" value="DHP2"/>
</dbReference>
<dbReference type="GO" id="GO:0046872">
    <property type="term" value="F:metal ion binding"/>
    <property type="evidence" value="ECO:0007669"/>
    <property type="project" value="UniProtKB-KW"/>
</dbReference>
<dbReference type="AlphaFoldDB" id="A0AAF3EWQ7"/>
<evidence type="ECO:0000256" key="8">
    <source>
        <dbReference type="RuleBase" id="RU364133"/>
    </source>
</evidence>
<dbReference type="Proteomes" id="UP000887575">
    <property type="component" value="Unassembled WGS sequence"/>
</dbReference>
<name>A0AAF3EWQ7_9BILA</name>
<dbReference type="Gene3D" id="3.40.50.11860">
    <property type="entry name" value="Diphthamide synthesis DPH1/DPH2 domain 3"/>
    <property type="match status" value="1"/>
</dbReference>
<evidence type="ECO:0000256" key="5">
    <source>
        <dbReference type="ARBA" id="ARBA00022723"/>
    </source>
</evidence>
<dbReference type="PANTHER" id="PTHR10762:SF2">
    <property type="entry name" value="2-(3-AMINO-3-CARBOXYPROPYL)HISTIDINE SYNTHASE SUBUNIT 2"/>
    <property type="match status" value="1"/>
</dbReference>
<dbReference type="GO" id="GO:0051536">
    <property type="term" value="F:iron-sulfur cluster binding"/>
    <property type="evidence" value="ECO:0007669"/>
    <property type="project" value="UniProtKB-KW"/>
</dbReference>
<dbReference type="NCBIfam" id="TIGR00322">
    <property type="entry name" value="diphth2_R"/>
    <property type="match status" value="1"/>
</dbReference>
<organism evidence="9 10">
    <name type="scientific">Mesorhabditis belari</name>
    <dbReference type="NCBI Taxonomy" id="2138241"/>
    <lineage>
        <taxon>Eukaryota</taxon>
        <taxon>Metazoa</taxon>
        <taxon>Ecdysozoa</taxon>
        <taxon>Nematoda</taxon>
        <taxon>Chromadorea</taxon>
        <taxon>Rhabditida</taxon>
        <taxon>Rhabditina</taxon>
        <taxon>Rhabditomorpha</taxon>
        <taxon>Rhabditoidea</taxon>
        <taxon>Rhabditidae</taxon>
        <taxon>Mesorhabditinae</taxon>
        <taxon>Mesorhabditis</taxon>
    </lineage>
</organism>
<keyword evidence="7 8" id="KW-0411">Iron-sulfur</keyword>
<evidence type="ECO:0000256" key="6">
    <source>
        <dbReference type="ARBA" id="ARBA00023004"/>
    </source>
</evidence>
<dbReference type="SFLD" id="SFLDS00032">
    <property type="entry name" value="Radical_SAM_3-amino-3-carboxyp"/>
    <property type="match status" value="1"/>
</dbReference>
<dbReference type="InterPro" id="IPR042265">
    <property type="entry name" value="DPH1/DPH2_3"/>
</dbReference>
<comment type="pathway">
    <text evidence="2 8">Protein modification; peptidyl-diphthamide biosynthesis.</text>
</comment>
<dbReference type="GO" id="GO:0090560">
    <property type="term" value="F:2-(3-amino-3-carboxypropyl)histidine synthase activity"/>
    <property type="evidence" value="ECO:0007669"/>
    <property type="project" value="InterPro"/>
</dbReference>
<dbReference type="FunFam" id="3.40.50.11860:FF:000001">
    <property type="entry name" value="2-(3-amino-3-carboxypropyl)histidine synthase subunit 2"/>
    <property type="match status" value="1"/>
</dbReference>
<dbReference type="NCBIfam" id="TIGR00272">
    <property type="entry name" value="DPH2"/>
    <property type="match status" value="1"/>
</dbReference>
<protein>
    <recommendedName>
        <fullName evidence="4 8">2-(3-amino-3-carboxypropyl)histidine synthase subunit 2</fullName>
    </recommendedName>
</protein>
<accession>A0AAF3EWQ7</accession>
<evidence type="ECO:0000313" key="9">
    <source>
        <dbReference type="Proteomes" id="UP000887575"/>
    </source>
</evidence>
<evidence type="ECO:0000256" key="4">
    <source>
        <dbReference type="ARBA" id="ARBA00021914"/>
    </source>
</evidence>
<comment type="cofactor">
    <cofactor evidence="1">
        <name>[4Fe-4S] cluster</name>
        <dbReference type="ChEBI" id="CHEBI:49883"/>
    </cofactor>
</comment>